<dbReference type="AlphaFoldDB" id="A0A8H7QP67"/>
<name>A0A8H7QP67_9FUNG</name>
<sequence length="107" mass="10958">MSISCKYQLGNTVTALLVVVGVATNGGKVENTGRDCVGATLATIDDAGADISDEANIPEDAAADDAAEIILDVTEASAADDTPEAMREIEDWDTAIEDVKEGSADIA</sequence>
<accession>A0A8H7QP67</accession>
<evidence type="ECO:0000313" key="2">
    <source>
        <dbReference type="Proteomes" id="UP000603453"/>
    </source>
</evidence>
<proteinExistence type="predicted"/>
<reference evidence="1" key="1">
    <citation type="submission" date="2020-12" db="EMBL/GenBank/DDBJ databases">
        <title>Metabolic potential, ecology and presence of endohyphal bacteria is reflected in genomic diversity of Mucoromycotina.</title>
        <authorList>
            <person name="Muszewska A."/>
            <person name="Okrasinska A."/>
            <person name="Steczkiewicz K."/>
            <person name="Drgas O."/>
            <person name="Orlowska M."/>
            <person name="Perlinska-Lenart U."/>
            <person name="Aleksandrzak-Piekarczyk T."/>
            <person name="Szatraj K."/>
            <person name="Zielenkiewicz U."/>
            <person name="Pilsyk S."/>
            <person name="Malc E."/>
            <person name="Mieczkowski P."/>
            <person name="Kruszewska J.S."/>
            <person name="Biernat P."/>
            <person name="Pawlowska J."/>
        </authorList>
    </citation>
    <scope>NUCLEOTIDE SEQUENCE</scope>
    <source>
        <strain evidence="1">WA0000017839</strain>
    </source>
</reference>
<protein>
    <submittedName>
        <fullName evidence="1">Uncharacterized protein</fullName>
    </submittedName>
</protein>
<evidence type="ECO:0000313" key="1">
    <source>
        <dbReference type="EMBL" id="KAG2196244.1"/>
    </source>
</evidence>
<comment type="caution">
    <text evidence="1">The sequence shown here is derived from an EMBL/GenBank/DDBJ whole genome shotgun (WGS) entry which is preliminary data.</text>
</comment>
<gene>
    <name evidence="1" type="ORF">INT47_007671</name>
</gene>
<organism evidence="1 2">
    <name type="scientific">Mucor saturninus</name>
    <dbReference type="NCBI Taxonomy" id="64648"/>
    <lineage>
        <taxon>Eukaryota</taxon>
        <taxon>Fungi</taxon>
        <taxon>Fungi incertae sedis</taxon>
        <taxon>Mucoromycota</taxon>
        <taxon>Mucoromycotina</taxon>
        <taxon>Mucoromycetes</taxon>
        <taxon>Mucorales</taxon>
        <taxon>Mucorineae</taxon>
        <taxon>Mucoraceae</taxon>
        <taxon>Mucor</taxon>
    </lineage>
</organism>
<keyword evidence="2" id="KW-1185">Reference proteome</keyword>
<dbReference type="Proteomes" id="UP000603453">
    <property type="component" value="Unassembled WGS sequence"/>
</dbReference>
<dbReference type="EMBL" id="JAEPRD010000151">
    <property type="protein sequence ID" value="KAG2196244.1"/>
    <property type="molecule type" value="Genomic_DNA"/>
</dbReference>